<dbReference type="SUPFAM" id="SSF103481">
    <property type="entry name" value="Multidrug resistance efflux transporter EmrE"/>
    <property type="match status" value="2"/>
</dbReference>
<keyword evidence="5 6" id="KW-0472">Membrane</keyword>
<feature type="transmembrane region" description="Helical" evidence="6">
    <location>
        <begin position="125"/>
        <end position="142"/>
    </location>
</feature>
<feature type="transmembrane region" description="Helical" evidence="6">
    <location>
        <begin position="20"/>
        <end position="38"/>
    </location>
</feature>
<reference evidence="8 9" key="1">
    <citation type="submission" date="2006-04" db="EMBL/GenBank/DDBJ databases">
        <authorList>
            <person name="Nierman W.C."/>
        </authorList>
    </citation>
    <scope>NUCLEOTIDE SEQUENCE [LARGE SCALE GENOMIC DNA]</scope>
    <source>
        <strain evidence="8 9">DW4/3-1</strain>
    </source>
</reference>
<feature type="domain" description="EamA" evidence="7">
    <location>
        <begin position="20"/>
        <end position="141"/>
    </location>
</feature>
<evidence type="ECO:0000256" key="6">
    <source>
        <dbReference type="SAM" id="Phobius"/>
    </source>
</evidence>
<feature type="domain" description="EamA" evidence="7">
    <location>
        <begin position="152"/>
        <end position="276"/>
    </location>
</feature>
<feature type="transmembrane region" description="Helical" evidence="6">
    <location>
        <begin position="154"/>
        <end position="173"/>
    </location>
</feature>
<evidence type="ECO:0000256" key="1">
    <source>
        <dbReference type="ARBA" id="ARBA00004651"/>
    </source>
</evidence>
<proteinExistence type="predicted"/>
<dbReference type="PANTHER" id="PTHR42920">
    <property type="entry name" value="OS03G0707200 PROTEIN-RELATED"/>
    <property type="match status" value="1"/>
</dbReference>
<accession>Q08R01</accession>
<dbReference type="InterPro" id="IPR000620">
    <property type="entry name" value="EamA_dom"/>
</dbReference>
<organism evidence="8 9">
    <name type="scientific">Stigmatella aurantiaca (strain DW4/3-1)</name>
    <dbReference type="NCBI Taxonomy" id="378806"/>
    <lineage>
        <taxon>Bacteria</taxon>
        <taxon>Pseudomonadati</taxon>
        <taxon>Myxococcota</taxon>
        <taxon>Myxococcia</taxon>
        <taxon>Myxococcales</taxon>
        <taxon>Cystobacterineae</taxon>
        <taxon>Archangiaceae</taxon>
        <taxon>Stigmatella</taxon>
    </lineage>
</organism>
<feature type="transmembrane region" description="Helical" evidence="6">
    <location>
        <begin position="203"/>
        <end position="225"/>
    </location>
</feature>
<name>Q08R01_STIAD</name>
<dbReference type="EMBL" id="AAMD01000196">
    <property type="protein sequence ID" value="EAU62909.1"/>
    <property type="molecule type" value="Genomic_DNA"/>
</dbReference>
<sequence length="299" mass="31675">MPPWCQRDPAATAPMLRPRLYLLGAAVLWSTAGAAIKLSTLNAYQLASGRSLIAALVLFLLFPEGRRRPTLRMLSVAAASAATVVLFIFANKLTTSANAIFLQDTAPLYVLLLSPVLLRERPSRGEWVAVPIFLIGLSLFFFDQLSPGQLQGNLVAMGSGVAFALTILGMRAASTEGSAILIWGNLLAGLAFLGPALNSPMPTLLDIALLAFLGIFQLGMGYALFYRGLRDVPAVEASLLVLLEPVLNPVWAFLVAGEQPGPWALLGGGIILLATAWRTLLGVRGPGAEPPPVPVQDKA</sequence>
<dbReference type="GO" id="GO:0005886">
    <property type="term" value="C:plasma membrane"/>
    <property type="evidence" value="ECO:0007669"/>
    <property type="project" value="UniProtKB-SubCell"/>
</dbReference>
<dbReference type="AlphaFoldDB" id="Q08R01"/>
<keyword evidence="4 6" id="KW-1133">Transmembrane helix</keyword>
<dbReference type="Pfam" id="PF00892">
    <property type="entry name" value="EamA"/>
    <property type="match status" value="2"/>
</dbReference>
<feature type="transmembrane region" description="Helical" evidence="6">
    <location>
        <begin position="74"/>
        <end position="93"/>
    </location>
</feature>
<keyword evidence="2" id="KW-1003">Cell membrane</keyword>
<dbReference type="Proteomes" id="UP000032702">
    <property type="component" value="Unassembled WGS sequence"/>
</dbReference>
<evidence type="ECO:0000256" key="2">
    <source>
        <dbReference type="ARBA" id="ARBA00022475"/>
    </source>
</evidence>
<evidence type="ECO:0000256" key="4">
    <source>
        <dbReference type="ARBA" id="ARBA00022989"/>
    </source>
</evidence>
<evidence type="ECO:0000313" key="9">
    <source>
        <dbReference type="Proteomes" id="UP000032702"/>
    </source>
</evidence>
<comment type="subcellular location">
    <subcellularLocation>
        <location evidence="1">Cell membrane</location>
        <topology evidence="1">Multi-pass membrane protein</topology>
    </subcellularLocation>
</comment>
<protein>
    <submittedName>
        <fullName evidence="8">Membrane protein, putative</fullName>
    </submittedName>
</protein>
<feature type="transmembrane region" description="Helical" evidence="6">
    <location>
        <begin position="180"/>
        <end position="197"/>
    </location>
</feature>
<feature type="transmembrane region" description="Helical" evidence="6">
    <location>
        <begin position="99"/>
        <end position="118"/>
    </location>
</feature>
<evidence type="ECO:0000256" key="3">
    <source>
        <dbReference type="ARBA" id="ARBA00022692"/>
    </source>
</evidence>
<keyword evidence="3 6" id="KW-0812">Transmembrane</keyword>
<gene>
    <name evidence="8" type="ORF">STIAU_4070</name>
</gene>
<evidence type="ECO:0000259" key="7">
    <source>
        <dbReference type="Pfam" id="PF00892"/>
    </source>
</evidence>
<evidence type="ECO:0000313" key="8">
    <source>
        <dbReference type="EMBL" id="EAU62909.1"/>
    </source>
</evidence>
<dbReference type="PANTHER" id="PTHR42920:SF5">
    <property type="entry name" value="EAMA DOMAIN-CONTAINING PROTEIN"/>
    <property type="match status" value="1"/>
</dbReference>
<comment type="caution">
    <text evidence="8">The sequence shown here is derived from an EMBL/GenBank/DDBJ whole genome shotgun (WGS) entry which is preliminary data.</text>
</comment>
<feature type="transmembrane region" description="Helical" evidence="6">
    <location>
        <begin position="44"/>
        <end position="62"/>
    </location>
</feature>
<dbReference type="InterPro" id="IPR051258">
    <property type="entry name" value="Diverse_Substrate_Transporter"/>
</dbReference>
<dbReference type="InterPro" id="IPR037185">
    <property type="entry name" value="EmrE-like"/>
</dbReference>
<evidence type="ECO:0000256" key="5">
    <source>
        <dbReference type="ARBA" id="ARBA00023136"/>
    </source>
</evidence>